<name>A0A4Q9HDN7_9SPHI</name>
<dbReference type="InterPro" id="IPR012337">
    <property type="entry name" value="RNaseH-like_sf"/>
</dbReference>
<dbReference type="OrthoDB" id="157819at2"/>
<dbReference type="InterPro" id="IPR002559">
    <property type="entry name" value="Transposase_11"/>
</dbReference>
<comment type="caution">
    <text evidence="2">The sequence shown here is derived from an EMBL/GenBank/DDBJ whole genome shotgun (WGS) entry which is preliminary data.</text>
</comment>
<gene>
    <name evidence="2" type="ORF">EYS08_10250</name>
</gene>
<dbReference type="AlphaFoldDB" id="A0A4Q9HDN7"/>
<organism evidence="2 3">
    <name type="scientific">Pedobacter kyonggii</name>
    <dbReference type="NCBI Taxonomy" id="1926871"/>
    <lineage>
        <taxon>Bacteria</taxon>
        <taxon>Pseudomonadati</taxon>
        <taxon>Bacteroidota</taxon>
        <taxon>Sphingobacteriia</taxon>
        <taxon>Sphingobacteriales</taxon>
        <taxon>Sphingobacteriaceae</taxon>
        <taxon>Pedobacter</taxon>
    </lineage>
</organism>
<sequence>MPLPEQLAAQRIRKAKQDRDRRLNHSQDYYRWLEYTVLITNVGEETWTAAQADQAYRVRWQIEIVFKSWKSGFHLQQLLHNGCTNEKRISTNIYLLLMFMPVYAKNIFASCQICQRLR</sequence>
<keyword evidence="3" id="KW-1185">Reference proteome</keyword>
<dbReference type="SUPFAM" id="SSF53098">
    <property type="entry name" value="Ribonuclease H-like"/>
    <property type="match status" value="1"/>
</dbReference>
<feature type="domain" description="Transposase IS4-like" evidence="1">
    <location>
        <begin position="13"/>
        <end position="97"/>
    </location>
</feature>
<dbReference type="Gene3D" id="3.90.350.10">
    <property type="entry name" value="Transposase Inhibitor Protein From Tn5, Chain A, domain 1"/>
    <property type="match status" value="1"/>
</dbReference>
<proteinExistence type="predicted"/>
<evidence type="ECO:0000313" key="2">
    <source>
        <dbReference type="EMBL" id="TBO42720.1"/>
    </source>
</evidence>
<protein>
    <recommendedName>
        <fullName evidence="1">Transposase IS4-like domain-containing protein</fullName>
    </recommendedName>
</protein>
<evidence type="ECO:0000259" key="1">
    <source>
        <dbReference type="Pfam" id="PF01609"/>
    </source>
</evidence>
<dbReference type="GO" id="GO:0003677">
    <property type="term" value="F:DNA binding"/>
    <property type="evidence" value="ECO:0007669"/>
    <property type="project" value="InterPro"/>
</dbReference>
<reference evidence="2 3" key="1">
    <citation type="submission" date="2019-02" db="EMBL/GenBank/DDBJ databases">
        <title>Pedobacter kyonggii whole genome sequence analysis.</title>
        <authorList>
            <person name="Dahal R.H."/>
        </authorList>
    </citation>
    <scope>NUCLEOTIDE SEQUENCE [LARGE SCALE GENOMIC DNA]</scope>
    <source>
        <strain evidence="2 3">K-4-11-1</strain>
    </source>
</reference>
<evidence type="ECO:0000313" key="3">
    <source>
        <dbReference type="Proteomes" id="UP000291819"/>
    </source>
</evidence>
<accession>A0A4Q9HDN7</accession>
<dbReference type="GO" id="GO:0006313">
    <property type="term" value="P:DNA transposition"/>
    <property type="evidence" value="ECO:0007669"/>
    <property type="project" value="InterPro"/>
</dbReference>
<dbReference type="Pfam" id="PF01609">
    <property type="entry name" value="DDE_Tnp_1"/>
    <property type="match status" value="1"/>
</dbReference>
<dbReference type="EMBL" id="SIXF01000007">
    <property type="protein sequence ID" value="TBO42720.1"/>
    <property type="molecule type" value="Genomic_DNA"/>
</dbReference>
<dbReference type="GO" id="GO:0004803">
    <property type="term" value="F:transposase activity"/>
    <property type="evidence" value="ECO:0007669"/>
    <property type="project" value="InterPro"/>
</dbReference>
<dbReference type="Proteomes" id="UP000291819">
    <property type="component" value="Unassembled WGS sequence"/>
</dbReference>